<dbReference type="EMBL" id="CP002456">
    <property type="protein sequence ID" value="ADU91184.1"/>
    <property type="molecule type" value="Genomic_DNA"/>
</dbReference>
<dbReference type="KEGG" id="teq:TEQUI_0232"/>
<name>A0A654KFH6_TAYEM</name>
<dbReference type="PROSITE" id="PS50972">
    <property type="entry name" value="PTERIN_BINDING"/>
    <property type="match status" value="1"/>
</dbReference>
<dbReference type="Pfam" id="PF00809">
    <property type="entry name" value="Pterin_bind"/>
    <property type="match status" value="1"/>
</dbReference>
<protein>
    <recommendedName>
        <fullName evidence="4 9">Dihydropteroate synthase</fullName>
        <shortName evidence="9">DHPS</shortName>
        <ecNumber evidence="4 9">2.5.1.15</ecNumber>
    </recommendedName>
    <alternativeName>
        <fullName evidence="9">Dihydropteroate pyrophosphorylase</fullName>
    </alternativeName>
</protein>
<comment type="function">
    <text evidence="9">Catalyzes the condensation of para-aminobenzoate (pABA) with 6-hydroxymethyl-7,8-dihydropterin diphosphate (DHPt-PP) to form 7,8-dihydropteroate (H2Pte), the immediate precursor of folate derivatives.</text>
</comment>
<dbReference type="GO" id="GO:0046656">
    <property type="term" value="P:folic acid biosynthetic process"/>
    <property type="evidence" value="ECO:0007669"/>
    <property type="project" value="UniProtKB-KW"/>
</dbReference>
<dbReference type="InterPro" id="IPR011005">
    <property type="entry name" value="Dihydropteroate_synth-like_sf"/>
</dbReference>
<comment type="catalytic activity">
    <reaction evidence="1">
        <text>(7,8-dihydropterin-6-yl)methyl diphosphate + 4-aminobenzoate = 7,8-dihydropteroate + diphosphate</text>
        <dbReference type="Rhea" id="RHEA:19949"/>
        <dbReference type="ChEBI" id="CHEBI:17836"/>
        <dbReference type="ChEBI" id="CHEBI:17839"/>
        <dbReference type="ChEBI" id="CHEBI:33019"/>
        <dbReference type="ChEBI" id="CHEBI:72950"/>
        <dbReference type="EC" id="2.5.1.15"/>
    </reaction>
</comment>
<evidence type="ECO:0000256" key="9">
    <source>
        <dbReference type="RuleBase" id="RU361205"/>
    </source>
</evidence>
<evidence type="ECO:0000256" key="2">
    <source>
        <dbReference type="ARBA" id="ARBA00001946"/>
    </source>
</evidence>
<dbReference type="GO" id="GO:0046654">
    <property type="term" value="P:tetrahydrofolate biosynthetic process"/>
    <property type="evidence" value="ECO:0007669"/>
    <property type="project" value="UniProtKB-UniPathway"/>
</dbReference>
<organism evidence="11 12">
    <name type="scientific">Taylorella equigenitalis (strain MCE9)</name>
    <dbReference type="NCBI Taxonomy" id="937774"/>
    <lineage>
        <taxon>Bacteria</taxon>
        <taxon>Pseudomonadati</taxon>
        <taxon>Pseudomonadota</taxon>
        <taxon>Betaproteobacteria</taxon>
        <taxon>Burkholderiales</taxon>
        <taxon>Alcaligenaceae</taxon>
        <taxon>Taylorella</taxon>
    </lineage>
</organism>
<dbReference type="PANTHER" id="PTHR20941:SF1">
    <property type="entry name" value="FOLIC ACID SYNTHESIS PROTEIN FOL1"/>
    <property type="match status" value="1"/>
</dbReference>
<dbReference type="Proteomes" id="UP000007472">
    <property type="component" value="Chromosome"/>
</dbReference>
<dbReference type="InterPro" id="IPR006390">
    <property type="entry name" value="DHP_synth_dom"/>
</dbReference>
<dbReference type="InterPro" id="IPR000489">
    <property type="entry name" value="Pterin-binding_dom"/>
</dbReference>
<dbReference type="GO" id="GO:0005829">
    <property type="term" value="C:cytosol"/>
    <property type="evidence" value="ECO:0007669"/>
    <property type="project" value="TreeGrafter"/>
</dbReference>
<evidence type="ECO:0000256" key="4">
    <source>
        <dbReference type="ARBA" id="ARBA00012458"/>
    </source>
</evidence>
<dbReference type="Gene3D" id="3.20.20.20">
    <property type="entry name" value="Dihydropteroate synthase-like"/>
    <property type="match status" value="1"/>
</dbReference>
<accession>A0A654KFH6</accession>
<dbReference type="GO" id="GO:0046872">
    <property type="term" value="F:metal ion binding"/>
    <property type="evidence" value="ECO:0007669"/>
    <property type="project" value="UniProtKB-KW"/>
</dbReference>
<keyword evidence="7 9" id="KW-0460">Magnesium</keyword>
<comment type="cofactor">
    <cofactor evidence="2 9">
        <name>Mg(2+)</name>
        <dbReference type="ChEBI" id="CHEBI:18420"/>
    </cofactor>
</comment>
<evidence type="ECO:0000256" key="3">
    <source>
        <dbReference type="ARBA" id="ARBA00004763"/>
    </source>
</evidence>
<evidence type="ECO:0000256" key="7">
    <source>
        <dbReference type="ARBA" id="ARBA00022842"/>
    </source>
</evidence>
<dbReference type="PROSITE" id="PS00792">
    <property type="entry name" value="DHPS_1"/>
    <property type="match status" value="1"/>
</dbReference>
<dbReference type="NCBIfam" id="TIGR01496">
    <property type="entry name" value="DHPS"/>
    <property type="match status" value="1"/>
</dbReference>
<evidence type="ECO:0000313" key="12">
    <source>
        <dbReference type="Proteomes" id="UP000007472"/>
    </source>
</evidence>
<dbReference type="EC" id="2.5.1.15" evidence="4 9"/>
<evidence type="ECO:0000313" key="11">
    <source>
        <dbReference type="EMBL" id="ADU91184.1"/>
    </source>
</evidence>
<evidence type="ECO:0000256" key="1">
    <source>
        <dbReference type="ARBA" id="ARBA00000012"/>
    </source>
</evidence>
<dbReference type="GO" id="GO:0004156">
    <property type="term" value="F:dihydropteroate synthase activity"/>
    <property type="evidence" value="ECO:0007669"/>
    <property type="project" value="UniProtKB-EC"/>
</dbReference>
<gene>
    <name evidence="11" type="ordered locus">TEQUI_0232</name>
</gene>
<dbReference type="PANTHER" id="PTHR20941">
    <property type="entry name" value="FOLATE SYNTHESIS PROTEINS"/>
    <property type="match status" value="1"/>
</dbReference>
<keyword evidence="8 9" id="KW-0289">Folate biosynthesis</keyword>
<evidence type="ECO:0000256" key="6">
    <source>
        <dbReference type="ARBA" id="ARBA00022723"/>
    </source>
</evidence>
<feature type="domain" description="Pterin-binding" evidence="10">
    <location>
        <begin position="18"/>
        <end position="272"/>
    </location>
</feature>
<dbReference type="UniPathway" id="UPA00077">
    <property type="reaction ID" value="UER00156"/>
</dbReference>
<evidence type="ECO:0000256" key="8">
    <source>
        <dbReference type="ARBA" id="ARBA00022909"/>
    </source>
</evidence>
<dbReference type="InterPro" id="IPR045031">
    <property type="entry name" value="DHP_synth-like"/>
</dbReference>
<reference evidence="11 12" key="1">
    <citation type="journal article" date="2011" name="J. Bacteriol.">
        <title>Genome sequence of Taylorella equigenitalis MCE9, the causative agent of contagious equine metritis.</title>
        <authorList>
            <person name="Hebert L."/>
            <person name="Moumen B."/>
            <person name="Duquesne F."/>
            <person name="Breuil M.F."/>
            <person name="Laugier C."/>
            <person name="Batto J.M."/>
            <person name="Renault P."/>
            <person name="Petry S."/>
        </authorList>
    </citation>
    <scope>NUCLEOTIDE SEQUENCE [LARGE SCALE GENOMIC DNA]</scope>
    <source>
        <strain evidence="11 12">MCE9</strain>
    </source>
</reference>
<dbReference type="SUPFAM" id="SSF51717">
    <property type="entry name" value="Dihydropteroate synthetase-like"/>
    <property type="match status" value="1"/>
</dbReference>
<evidence type="ECO:0000256" key="5">
    <source>
        <dbReference type="ARBA" id="ARBA00022679"/>
    </source>
</evidence>
<dbReference type="AlphaFoldDB" id="A0A654KFH6"/>
<comment type="pathway">
    <text evidence="3 9">Cofactor biosynthesis; tetrahydrofolate biosynthesis; 7,8-dihydrofolate from 2-amino-4-hydroxy-6-hydroxymethyl-7,8-dihydropteridine diphosphate and 4-aminobenzoate: step 1/2.</text>
</comment>
<dbReference type="PROSITE" id="PS00793">
    <property type="entry name" value="DHPS_2"/>
    <property type="match status" value="1"/>
</dbReference>
<proteinExistence type="inferred from homology"/>
<dbReference type="CDD" id="cd00739">
    <property type="entry name" value="DHPS"/>
    <property type="match status" value="1"/>
</dbReference>
<keyword evidence="6 9" id="KW-0479">Metal-binding</keyword>
<keyword evidence="5 9" id="KW-0808">Transferase</keyword>
<sequence>MVSPFLCGRFEIDIESTPRIMGIVNVTPDSFSDGGLHATTDTAIAHALKLIEDGADILDIGGESTRPGSNPVSAEDELARILPVIEGLKNTNVPLSVDTFKPEVMKLALDAGADMINDVYGLQKDGAIEVIAKYPKAGVCIMHMHGDPKTMQLSPPDYGGDVVEFMKNFLLQRAKEAEKGGIASNRICIDPGCGFGKTLIQNYELLANLDSLKDLGYAILLGISRKGMLGSVINVPPQERVIASVYGAMVGLDLGAHIIRVHDVLETRQAFKIRDMIIKNRRS</sequence>
<comment type="similarity">
    <text evidence="9">Belongs to the DHPS family.</text>
</comment>
<evidence type="ECO:0000259" key="10">
    <source>
        <dbReference type="PROSITE" id="PS50972"/>
    </source>
</evidence>